<dbReference type="Proteomes" id="UP000287651">
    <property type="component" value="Unassembled WGS sequence"/>
</dbReference>
<organism evidence="2 3">
    <name type="scientific">Ensete ventricosum</name>
    <name type="common">Abyssinian banana</name>
    <name type="synonym">Musa ensete</name>
    <dbReference type="NCBI Taxonomy" id="4639"/>
    <lineage>
        <taxon>Eukaryota</taxon>
        <taxon>Viridiplantae</taxon>
        <taxon>Streptophyta</taxon>
        <taxon>Embryophyta</taxon>
        <taxon>Tracheophyta</taxon>
        <taxon>Spermatophyta</taxon>
        <taxon>Magnoliopsida</taxon>
        <taxon>Liliopsida</taxon>
        <taxon>Zingiberales</taxon>
        <taxon>Musaceae</taxon>
        <taxon>Ensete</taxon>
    </lineage>
</organism>
<reference evidence="2 3" key="1">
    <citation type="journal article" date="2014" name="Agronomy (Basel)">
        <title>A Draft Genome Sequence for Ensete ventricosum, the Drought-Tolerant Tree Against Hunger.</title>
        <authorList>
            <person name="Harrison J."/>
            <person name="Moore K.A."/>
            <person name="Paszkiewicz K."/>
            <person name="Jones T."/>
            <person name="Grant M."/>
            <person name="Ambacheew D."/>
            <person name="Muzemil S."/>
            <person name="Studholme D.J."/>
        </authorList>
    </citation>
    <scope>NUCLEOTIDE SEQUENCE [LARGE SCALE GENOMIC DNA]</scope>
</reference>
<dbReference type="AlphaFoldDB" id="A0A426ZG21"/>
<evidence type="ECO:0000256" key="1">
    <source>
        <dbReference type="SAM" id="Coils"/>
    </source>
</evidence>
<proteinExistence type="predicted"/>
<gene>
    <name evidence="2" type="ORF">B296_00025408</name>
</gene>
<keyword evidence="1" id="KW-0175">Coiled coil</keyword>
<evidence type="ECO:0000313" key="2">
    <source>
        <dbReference type="EMBL" id="RRT62922.1"/>
    </source>
</evidence>
<evidence type="ECO:0000313" key="3">
    <source>
        <dbReference type="Proteomes" id="UP000287651"/>
    </source>
</evidence>
<accession>A0A426ZG21</accession>
<comment type="caution">
    <text evidence="2">The sequence shown here is derived from an EMBL/GenBank/DDBJ whole genome shotgun (WGS) entry which is preliminary data.</text>
</comment>
<name>A0A426ZG21_ENSVE</name>
<dbReference type="EMBL" id="AMZH03006793">
    <property type="protein sequence ID" value="RRT62922.1"/>
    <property type="molecule type" value="Genomic_DNA"/>
</dbReference>
<protein>
    <submittedName>
        <fullName evidence="2">Uncharacterized protein</fullName>
    </submittedName>
</protein>
<feature type="coiled-coil region" evidence="1">
    <location>
        <begin position="309"/>
        <end position="357"/>
    </location>
</feature>
<sequence length="380" mass="42429">MSVAVVPSASALGDSGIADASVTMQSFFNVDSTVTARWLVEVRKNYFIPPEYKLHVPLLGDHPYDAFSCGFGLSTDAHEAAIRFLLHPVIEACLEQWRISPSQMAPNLWRYLVAFLWECHKATAEQPADTFGSTARTTADKGKEMVKLGEAPERGYTMRELCKVEDRAGADRYFTSIITRLKCIEGEDPLVPRWSTISESSPFLTEGPLSGEYLRGALHPTLAKQVYECSSEELMNRAGKLAVWVRTYARPPFSSPLIFSSITFVCLHGLRSSALIDWVHDAGRLVRSQHEKILALRAVNKELKAGAEIKRMRTELESLRSQRRELEQEVGLLCSSLDKAQNDRARLERDVLLLIEVATLLEAKLKAEGLKAVATYKASR</sequence>